<sequence>MNEHLAIPLTALMLLGALVSLASAATIAPPSQYGRCSDNRNLLLEIESASHMTQREMCHRNPVLQVQLRKSPALKPICTSLSIDCVVSQTSGYDNGIYPYGVRTYFSWYAGGRAATGNVVSPSDFSSLTGWGQIYPQVGVSNVAANVYLKDYRVYVHLTSGGWQLVQDQATNSIGGRRFVADFSNNSSSEMSLVVESDGSVRMDSPASGYNNHFWIEPRGSYAPGTVDGVFSLAQLRTDDASANLIANFGADWWRNTSAPYLYVDGVFVNNPGIGMGTWVKLTTTYQYFFFTTMTKSQLQAEPPPLR</sequence>
<evidence type="ECO:0000313" key="2">
    <source>
        <dbReference type="EMBL" id="MBP1292023.1"/>
    </source>
</evidence>
<proteinExistence type="predicted"/>
<dbReference type="Proteomes" id="UP000673383">
    <property type="component" value="Unassembled WGS sequence"/>
</dbReference>
<accession>A0A8I1Y8J6</accession>
<comment type="caution">
    <text evidence="2">The sequence shown here is derived from an EMBL/GenBank/DDBJ whole genome shotgun (WGS) entry which is preliminary data.</text>
</comment>
<dbReference type="AlphaFoldDB" id="A0A8I1Y8J6"/>
<dbReference type="RefSeq" id="WP_172645825.1">
    <property type="nucleotide sequence ID" value="NZ_JAFICZ010000001.1"/>
</dbReference>
<protein>
    <submittedName>
        <fullName evidence="2">Uncharacterized protein</fullName>
    </submittedName>
</protein>
<dbReference type="EMBL" id="JAFICZ010000001">
    <property type="protein sequence ID" value="MBP1292023.1"/>
    <property type="molecule type" value="Genomic_DNA"/>
</dbReference>
<gene>
    <name evidence="2" type="ORF">JOH49_001776</name>
</gene>
<reference evidence="2" key="1">
    <citation type="submission" date="2021-02" db="EMBL/GenBank/DDBJ databases">
        <title>Genomic Encyclopedia of Type Strains, Phase IV (KMG-V): Genome sequencing to study the core and pangenomes of soil and plant-associated prokaryotes.</title>
        <authorList>
            <person name="Whitman W."/>
        </authorList>
    </citation>
    <scope>NUCLEOTIDE SEQUENCE</scope>
    <source>
        <strain evidence="2">USDA 406</strain>
    </source>
</reference>
<feature type="signal peptide" evidence="1">
    <location>
        <begin position="1"/>
        <end position="24"/>
    </location>
</feature>
<keyword evidence="1" id="KW-0732">Signal</keyword>
<organism evidence="2 3">
    <name type="scientific">Bradyrhizobium elkanii</name>
    <dbReference type="NCBI Taxonomy" id="29448"/>
    <lineage>
        <taxon>Bacteria</taxon>
        <taxon>Pseudomonadati</taxon>
        <taxon>Pseudomonadota</taxon>
        <taxon>Alphaproteobacteria</taxon>
        <taxon>Hyphomicrobiales</taxon>
        <taxon>Nitrobacteraceae</taxon>
        <taxon>Bradyrhizobium</taxon>
    </lineage>
</organism>
<evidence type="ECO:0000256" key="1">
    <source>
        <dbReference type="SAM" id="SignalP"/>
    </source>
</evidence>
<feature type="chain" id="PRO_5034586941" evidence="1">
    <location>
        <begin position="25"/>
        <end position="307"/>
    </location>
</feature>
<name>A0A8I1Y8J6_BRAEL</name>
<evidence type="ECO:0000313" key="3">
    <source>
        <dbReference type="Proteomes" id="UP000673383"/>
    </source>
</evidence>